<proteinExistence type="predicted"/>
<organism evidence="1 2">
    <name type="scientific">Hymenobacter monticola</name>
    <dbReference type="NCBI Taxonomy" id="1705399"/>
    <lineage>
        <taxon>Bacteria</taxon>
        <taxon>Pseudomonadati</taxon>
        <taxon>Bacteroidota</taxon>
        <taxon>Cytophagia</taxon>
        <taxon>Cytophagales</taxon>
        <taxon>Hymenobacteraceae</taxon>
        <taxon>Hymenobacter</taxon>
    </lineage>
</organism>
<evidence type="ECO:0000313" key="2">
    <source>
        <dbReference type="Proteomes" id="UP000831390"/>
    </source>
</evidence>
<gene>
    <name evidence="1" type="ORF">MTP16_10710</name>
</gene>
<dbReference type="RefSeq" id="WP_243519557.1">
    <property type="nucleotide sequence ID" value="NZ_CP094534.1"/>
</dbReference>
<accession>A0ABY4BAC7</accession>
<reference evidence="1 2" key="1">
    <citation type="submission" date="2022-03" db="EMBL/GenBank/DDBJ databases">
        <title>Hymenobactersp. isolated from the air.</title>
        <authorList>
            <person name="Won M."/>
            <person name="Kwon S.-W."/>
        </authorList>
    </citation>
    <scope>NUCLEOTIDE SEQUENCE [LARGE SCALE GENOMIC DNA]</scope>
    <source>
        <strain evidence="1 2">KACC 22596</strain>
    </source>
</reference>
<dbReference type="EMBL" id="CP094534">
    <property type="protein sequence ID" value="UOE36087.1"/>
    <property type="molecule type" value="Genomic_DNA"/>
</dbReference>
<keyword evidence="2" id="KW-1185">Reference proteome</keyword>
<protein>
    <submittedName>
        <fullName evidence="1">Uncharacterized protein</fullName>
    </submittedName>
</protein>
<name>A0ABY4BAC7_9BACT</name>
<dbReference type="Proteomes" id="UP000831390">
    <property type="component" value="Chromosome"/>
</dbReference>
<evidence type="ECO:0000313" key="1">
    <source>
        <dbReference type="EMBL" id="UOE36087.1"/>
    </source>
</evidence>
<sequence length="210" mass="23383">MLEAPISNNQVVTVMVAQTTFAVLTILGKYYRVDYLEKAEARLRPGMRGEFVSYSQHPLLLKYNSRSATVYINSKPQDPEGLFLKIQARIHAGFQGWRDWRCVLFGRGEGSENLLRKNLTDGSGMLLEDAPVTIAKDVIATCTEYGASTYSIGGLSEDIPVTPSFHLLLIGEGYVIARDFCFTEVFYKNIPTTKSKILIPIKGTTTPPRP</sequence>